<dbReference type="Pfam" id="PF07544">
    <property type="entry name" value="Med9"/>
    <property type="match status" value="1"/>
</dbReference>
<evidence type="ECO:0000256" key="8">
    <source>
        <dbReference type="SAM" id="MobiDB-lite"/>
    </source>
</evidence>
<evidence type="ECO:0000313" key="10">
    <source>
        <dbReference type="Proteomes" id="UP000629468"/>
    </source>
</evidence>
<evidence type="ECO:0000256" key="3">
    <source>
        <dbReference type="ARBA" id="ARBA00023015"/>
    </source>
</evidence>
<feature type="compositionally biased region" description="Polar residues" evidence="8">
    <location>
        <begin position="124"/>
        <end position="133"/>
    </location>
</feature>
<dbReference type="InterPro" id="IPR011425">
    <property type="entry name" value="Med9"/>
</dbReference>
<keyword evidence="6 7" id="KW-0539">Nucleus</keyword>
<feature type="region of interest" description="Disordered" evidence="8">
    <location>
        <begin position="121"/>
        <end position="149"/>
    </location>
</feature>
<evidence type="ECO:0000256" key="4">
    <source>
        <dbReference type="ARBA" id="ARBA00023159"/>
    </source>
</evidence>
<sequence length="149" mass="16116">MASNSPLWDDHVMTTSQTGDLAALGETTTMAQNPLPVALYQNLLPKLVAVLQLTHQPEGTTTPAAKQALLQATNEFKNALAQAKDLVTNLPGGELLINDQDEVIGMLETLRDRKRTQLERFSKQPLQASTAESASEKMEIDSMASTPAD</sequence>
<dbReference type="Proteomes" id="UP000629468">
    <property type="component" value="Unassembled WGS sequence"/>
</dbReference>
<keyword evidence="3 7" id="KW-0805">Transcription regulation</keyword>
<keyword evidence="4 7" id="KW-0010">Activator</keyword>
<comment type="function">
    <text evidence="7">Component of the Mediator complex, a coactivator involved in the regulated transcription of nearly all RNA polymerase II-dependent genes. Mediator functions as a bridge to convey information from gene-specific regulatory proteins to the basal RNA polymerase II transcription machinery. Mediator is recruited to promoters by direct interactions with regulatory proteins and serves as a scaffold for the assembly of a functional preinitiation complex with RNA polymerase II and the general transcription factors.</text>
</comment>
<organism evidence="9 10">
    <name type="scientific">Agaricus bisporus var. burnettii</name>
    <dbReference type="NCBI Taxonomy" id="192524"/>
    <lineage>
        <taxon>Eukaryota</taxon>
        <taxon>Fungi</taxon>
        <taxon>Dikarya</taxon>
        <taxon>Basidiomycota</taxon>
        <taxon>Agaricomycotina</taxon>
        <taxon>Agaricomycetes</taxon>
        <taxon>Agaricomycetidae</taxon>
        <taxon>Agaricales</taxon>
        <taxon>Agaricineae</taxon>
        <taxon>Agaricaceae</taxon>
        <taxon>Agaricus</taxon>
    </lineage>
</organism>
<comment type="subunit">
    <text evidence="7">Component of the Mediator complex.</text>
</comment>
<comment type="similarity">
    <text evidence="2 7">Belongs to the Mediator complex subunit 9 family.</text>
</comment>
<dbReference type="AlphaFoldDB" id="A0A8H7FBU9"/>
<gene>
    <name evidence="7" type="primary">MED9</name>
    <name evidence="9" type="ORF">Agabi119p4_1001</name>
</gene>
<evidence type="ECO:0000256" key="5">
    <source>
        <dbReference type="ARBA" id="ARBA00023163"/>
    </source>
</evidence>
<accession>A0A8H7FBU9</accession>
<dbReference type="EMBL" id="JABXXO010000001">
    <property type="protein sequence ID" value="KAF7784836.1"/>
    <property type="molecule type" value="Genomic_DNA"/>
</dbReference>
<evidence type="ECO:0000256" key="6">
    <source>
        <dbReference type="ARBA" id="ARBA00023242"/>
    </source>
</evidence>
<evidence type="ECO:0000313" key="9">
    <source>
        <dbReference type="EMBL" id="KAF7784836.1"/>
    </source>
</evidence>
<evidence type="ECO:0000256" key="2">
    <source>
        <dbReference type="ARBA" id="ARBA00008089"/>
    </source>
</evidence>
<evidence type="ECO:0000256" key="1">
    <source>
        <dbReference type="ARBA" id="ARBA00004123"/>
    </source>
</evidence>
<name>A0A8H7FBU9_AGABI</name>
<proteinExistence type="inferred from homology"/>
<evidence type="ECO:0000256" key="7">
    <source>
        <dbReference type="RuleBase" id="RU364145"/>
    </source>
</evidence>
<comment type="subcellular location">
    <subcellularLocation>
        <location evidence="1 7">Nucleus</location>
    </subcellularLocation>
</comment>
<protein>
    <recommendedName>
        <fullName evidence="7">Mediator of RNA polymerase II transcription subunit 9</fullName>
    </recommendedName>
    <alternativeName>
        <fullName evidence="7">Mediator complex subunit 9</fullName>
    </alternativeName>
</protein>
<reference evidence="9 10" key="1">
    <citation type="journal article" name="Sci. Rep.">
        <title>Telomere-to-telomere assembled and centromere annotated genomes of the two main subspecies of the button mushroom Agaricus bisporus reveal especially polymorphic chromosome ends.</title>
        <authorList>
            <person name="Sonnenberg A.S.M."/>
            <person name="Sedaghat-Telgerd N."/>
            <person name="Lavrijssen B."/>
            <person name="Ohm R.A."/>
            <person name="Hendrickx P.M."/>
            <person name="Scholtmeijer K."/>
            <person name="Baars J.J.P."/>
            <person name="van Peer A."/>
        </authorList>
    </citation>
    <scope>NUCLEOTIDE SEQUENCE [LARGE SCALE GENOMIC DNA]</scope>
    <source>
        <strain evidence="9 10">H119_p4</strain>
    </source>
</reference>
<comment type="caution">
    <text evidence="9">The sequence shown here is derived from an EMBL/GenBank/DDBJ whole genome shotgun (WGS) entry which is preliminary data.</text>
</comment>
<keyword evidence="5 7" id="KW-0804">Transcription</keyword>